<sequence length="106" mass="12700">MHKFSHWNFALNGQHSDLKSSAIQFDQNCSCCKDEIYQIHTDHSYFHSNYEKSQLTQIVTIVPAIFHSYDYTIVQYAKEQKLRLAWKPPDHIYPNKLFIPINQWRI</sequence>
<accession>A0A5P2GGD8</accession>
<dbReference type="Pfam" id="PF26622">
    <property type="entry name" value="DUF8199"/>
    <property type="match status" value="1"/>
</dbReference>
<protein>
    <submittedName>
        <fullName evidence="1">Uncharacterized protein</fullName>
    </submittedName>
</protein>
<keyword evidence="2" id="KW-1185">Reference proteome</keyword>
<name>A0A5P2GGD8_9BACT</name>
<organism evidence="1 2">
    <name type="scientific">Rhizosphaericola mali</name>
    <dbReference type="NCBI Taxonomy" id="2545455"/>
    <lineage>
        <taxon>Bacteria</taxon>
        <taxon>Pseudomonadati</taxon>
        <taxon>Bacteroidota</taxon>
        <taxon>Chitinophagia</taxon>
        <taxon>Chitinophagales</taxon>
        <taxon>Chitinophagaceae</taxon>
        <taxon>Rhizosphaericola</taxon>
    </lineage>
</organism>
<dbReference type="EMBL" id="CP044016">
    <property type="protein sequence ID" value="QES90811.1"/>
    <property type="molecule type" value="Genomic_DNA"/>
</dbReference>
<dbReference type="Proteomes" id="UP000292424">
    <property type="component" value="Chromosome"/>
</dbReference>
<dbReference type="InterPro" id="IPR058512">
    <property type="entry name" value="DUF8199"/>
</dbReference>
<proteinExistence type="predicted"/>
<evidence type="ECO:0000313" key="1">
    <source>
        <dbReference type="EMBL" id="QES90811.1"/>
    </source>
</evidence>
<dbReference type="KEGG" id="arac:E0W69_019900"/>
<dbReference type="AlphaFoldDB" id="A0A5P2GGD8"/>
<gene>
    <name evidence="1" type="ORF">E0W69_019900</name>
</gene>
<reference evidence="1 2" key="1">
    <citation type="submission" date="2019-09" db="EMBL/GenBank/DDBJ databases">
        <title>Complete genome sequence of Arachidicoccus sp. B3-10 isolated from apple orchard soil.</title>
        <authorList>
            <person name="Kim H.S."/>
            <person name="Han K.-I."/>
            <person name="Suh M.K."/>
            <person name="Lee K.C."/>
            <person name="Eom M.K."/>
            <person name="Kim J.-S."/>
            <person name="Kang S.W."/>
            <person name="Sin Y."/>
            <person name="Lee J.-S."/>
        </authorList>
    </citation>
    <scope>NUCLEOTIDE SEQUENCE [LARGE SCALE GENOMIC DNA]</scope>
    <source>
        <strain evidence="1 2">B3-10</strain>
    </source>
</reference>
<evidence type="ECO:0000313" key="2">
    <source>
        <dbReference type="Proteomes" id="UP000292424"/>
    </source>
</evidence>